<sequence length="186" mass="21195">MEGASDSSTQQAKLSEEEQKDPQINPPENLVNTTSLLKAEAQQASEVVDEVVAKVYDWAVDLMKKEQLRLDGLGVKPIDLQVIDMSVLIEGKKKQINRVIFNSEIDFTKVTQILISQSIACSFRPGYQYVNVVCYISGKDIPIIFPYVYKTRIRSQAGKNNLKHWILINKQFQEAYHLVQSYETIK</sequence>
<comment type="caution">
    <text evidence="2">The sequence shown here is derived from an EMBL/GenBank/DDBJ whole genome shotgun (WGS) entry which is preliminary data.</text>
</comment>
<name>A0A8J8NHG0_HALGN</name>
<accession>A0A8J8NHG0</accession>
<feature type="compositionally biased region" description="Polar residues" evidence="1">
    <location>
        <begin position="1"/>
        <end position="13"/>
    </location>
</feature>
<dbReference type="OrthoDB" id="5596992at2759"/>
<gene>
    <name evidence="2" type="ORF">FGO68_gene9877</name>
</gene>
<evidence type="ECO:0000313" key="3">
    <source>
        <dbReference type="Proteomes" id="UP000785679"/>
    </source>
</evidence>
<protein>
    <submittedName>
        <fullName evidence="2">Uncharacterized protein</fullName>
    </submittedName>
</protein>
<evidence type="ECO:0000256" key="1">
    <source>
        <dbReference type="SAM" id="MobiDB-lite"/>
    </source>
</evidence>
<organism evidence="2 3">
    <name type="scientific">Halteria grandinella</name>
    <dbReference type="NCBI Taxonomy" id="5974"/>
    <lineage>
        <taxon>Eukaryota</taxon>
        <taxon>Sar</taxon>
        <taxon>Alveolata</taxon>
        <taxon>Ciliophora</taxon>
        <taxon>Intramacronucleata</taxon>
        <taxon>Spirotrichea</taxon>
        <taxon>Stichotrichia</taxon>
        <taxon>Sporadotrichida</taxon>
        <taxon>Halteriidae</taxon>
        <taxon>Halteria</taxon>
    </lineage>
</organism>
<dbReference type="EMBL" id="RRYP01015499">
    <property type="protein sequence ID" value="TNV75472.1"/>
    <property type="molecule type" value="Genomic_DNA"/>
</dbReference>
<feature type="region of interest" description="Disordered" evidence="1">
    <location>
        <begin position="1"/>
        <end position="30"/>
    </location>
</feature>
<proteinExistence type="predicted"/>
<reference evidence="2" key="1">
    <citation type="submission" date="2019-06" db="EMBL/GenBank/DDBJ databases">
        <authorList>
            <person name="Zheng W."/>
        </authorList>
    </citation>
    <scope>NUCLEOTIDE SEQUENCE</scope>
    <source>
        <strain evidence="2">QDHG01</strain>
    </source>
</reference>
<dbReference type="Proteomes" id="UP000785679">
    <property type="component" value="Unassembled WGS sequence"/>
</dbReference>
<keyword evidence="3" id="KW-1185">Reference proteome</keyword>
<dbReference type="AlphaFoldDB" id="A0A8J8NHG0"/>
<evidence type="ECO:0000313" key="2">
    <source>
        <dbReference type="EMBL" id="TNV75472.1"/>
    </source>
</evidence>